<feature type="modified residue" description="4-aspartylphosphate" evidence="6">
    <location>
        <position position="26"/>
    </location>
</feature>
<evidence type="ECO:0000256" key="5">
    <source>
        <dbReference type="ARBA" id="ARBA00023242"/>
    </source>
</evidence>
<evidence type="ECO:0000256" key="3">
    <source>
        <dbReference type="ARBA" id="ARBA00023015"/>
    </source>
</evidence>
<dbReference type="RefSeq" id="XP_030531760.2">
    <property type="nucleotide sequence ID" value="XM_030675900.2"/>
</dbReference>
<dbReference type="NCBIfam" id="TIGR01557">
    <property type="entry name" value="myb_SHAQKYF"/>
    <property type="match status" value="1"/>
</dbReference>
<evidence type="ECO:0000313" key="10">
    <source>
        <dbReference type="RefSeq" id="XP_030531760.2"/>
    </source>
</evidence>
<dbReference type="InterPro" id="IPR006447">
    <property type="entry name" value="Myb_dom_plants"/>
</dbReference>
<proteinExistence type="predicted"/>
<dbReference type="PROSITE" id="PS50110">
    <property type="entry name" value="RESPONSE_REGULATORY"/>
    <property type="match status" value="1"/>
</dbReference>
<keyword evidence="5" id="KW-0539">Nucleus</keyword>
<dbReference type="GO" id="GO:0005634">
    <property type="term" value="C:nucleus"/>
    <property type="evidence" value="ECO:0007669"/>
    <property type="project" value="UniProtKB-SubCell"/>
</dbReference>
<dbReference type="SUPFAM" id="SSF52172">
    <property type="entry name" value="CheY-like"/>
    <property type="match status" value="1"/>
</dbReference>
<organism evidence="9 10">
    <name type="scientific">Rhodamnia argentea</name>
    <dbReference type="NCBI Taxonomy" id="178133"/>
    <lineage>
        <taxon>Eukaryota</taxon>
        <taxon>Viridiplantae</taxon>
        <taxon>Streptophyta</taxon>
        <taxon>Embryophyta</taxon>
        <taxon>Tracheophyta</taxon>
        <taxon>Spermatophyta</taxon>
        <taxon>Magnoliopsida</taxon>
        <taxon>eudicotyledons</taxon>
        <taxon>Gunneridae</taxon>
        <taxon>Pentapetalae</taxon>
        <taxon>rosids</taxon>
        <taxon>malvids</taxon>
        <taxon>Myrtales</taxon>
        <taxon>Myrtaceae</taxon>
        <taxon>Myrtoideae</taxon>
        <taxon>Myrteae</taxon>
        <taxon>Australasian group</taxon>
        <taxon>Rhodamnia</taxon>
    </lineage>
</organism>
<name>A0A8B8PAA4_9MYRT</name>
<evidence type="ECO:0000256" key="2">
    <source>
        <dbReference type="ARBA" id="ARBA00023012"/>
    </source>
</evidence>
<feature type="domain" description="Response regulatory" evidence="8">
    <location>
        <begin position="1"/>
        <end position="90"/>
    </location>
</feature>
<dbReference type="GeneID" id="115741885"/>
<evidence type="ECO:0000259" key="8">
    <source>
        <dbReference type="PROSITE" id="PS50110"/>
    </source>
</evidence>
<keyword evidence="9" id="KW-1185">Reference proteome</keyword>
<dbReference type="PANTHER" id="PTHR43874">
    <property type="entry name" value="TWO-COMPONENT RESPONSE REGULATOR"/>
    <property type="match status" value="1"/>
</dbReference>
<dbReference type="GO" id="GO:0009736">
    <property type="term" value="P:cytokinin-activated signaling pathway"/>
    <property type="evidence" value="ECO:0007669"/>
    <property type="project" value="InterPro"/>
</dbReference>
<dbReference type="InterPro" id="IPR009057">
    <property type="entry name" value="Homeodomain-like_sf"/>
</dbReference>
<feature type="region of interest" description="Disordered" evidence="7">
    <location>
        <begin position="231"/>
        <end position="308"/>
    </location>
</feature>
<dbReference type="Gene3D" id="3.40.50.2300">
    <property type="match status" value="1"/>
</dbReference>
<reference evidence="10" key="1">
    <citation type="submission" date="2025-08" db="UniProtKB">
        <authorList>
            <consortium name="RefSeq"/>
        </authorList>
    </citation>
    <scope>IDENTIFICATION</scope>
    <source>
        <tissue evidence="10">Leaf</tissue>
    </source>
</reference>
<keyword evidence="2" id="KW-0902">Two-component regulatory system</keyword>
<protein>
    <submittedName>
        <fullName evidence="10">Two-component response regulator ORR24-like</fullName>
    </submittedName>
</protein>
<sequence>MTAKHPFLALSILRARKGTFDLVVTDYHMPDMNGLELQRHVREEFDLPVIIMSSDDRQSVILKSLQTGTSLYIVKPVRADDLKNIWQYCVARKKGKAVVIEEEGASASTGASLYQRITHEDFNIPVQPLTLEKEGSAQDPNGKKRSRDDDDDENYEGINYSMIPPRKSKVVWNTGLHDLFLHAINYIGLDKAVPKRILEFMNIPGLTRENVASHLQKYRIFLKKVAVGDNGAPRARARASSSYGEAPSSSSTSHPRSLARNDVQQQMPPNGFPRTHPQPPLPEIRPRGSTQVLNDQNSNATPVRFPPRDASGVGLSIFKDPTFGNSSVYNPNRTTASSLQVIRPNTGGFSIPKDPMFANSSVGINPYRTNASASQAILPNNGGPRDVQISSFGPANVITGLTNPKQVYAPQNHSSTSGAFMPSLSSIAHYPSVNSNPTNTNFWGTQMTGGGGNTLDDNKGFMGPIGYDNFGTSSSNFGEGSSSGPYFVQEAQETPFGFHITEPLPPLVSPAANWPESPLFQPAPTAQPPVASIEPINAHEQDVMENAPTVVNIQDQQHYGDGDLFDLVFNQPANKAIQLNGHDIEAPENRLPLPSNECSNQQQGNNEHCAMPLPEPTTSFSDLFADEGSYPNIWGEDFIDALLTGSPFL</sequence>
<keyword evidence="3" id="KW-0805">Transcription regulation</keyword>
<evidence type="ECO:0000256" key="6">
    <source>
        <dbReference type="PROSITE-ProRule" id="PRU00169"/>
    </source>
</evidence>
<evidence type="ECO:0000256" key="4">
    <source>
        <dbReference type="ARBA" id="ARBA00023163"/>
    </source>
</evidence>
<dbReference type="Pfam" id="PF00072">
    <property type="entry name" value="Response_reg"/>
    <property type="match status" value="1"/>
</dbReference>
<dbReference type="GO" id="GO:0003677">
    <property type="term" value="F:DNA binding"/>
    <property type="evidence" value="ECO:0007669"/>
    <property type="project" value="InterPro"/>
</dbReference>
<dbReference type="Proteomes" id="UP000827889">
    <property type="component" value="Chromosome 7"/>
</dbReference>
<feature type="region of interest" description="Disordered" evidence="7">
    <location>
        <begin position="128"/>
        <end position="160"/>
    </location>
</feature>
<dbReference type="SUPFAM" id="SSF46689">
    <property type="entry name" value="Homeodomain-like"/>
    <property type="match status" value="1"/>
</dbReference>
<dbReference type="InterPro" id="IPR045279">
    <property type="entry name" value="ARR-like"/>
</dbReference>
<evidence type="ECO:0000256" key="1">
    <source>
        <dbReference type="ARBA" id="ARBA00004123"/>
    </source>
</evidence>
<feature type="compositionally biased region" description="Polar residues" evidence="7">
    <location>
        <begin position="288"/>
        <end position="301"/>
    </location>
</feature>
<comment type="subcellular location">
    <subcellularLocation>
        <location evidence="1">Nucleus</location>
    </subcellularLocation>
</comment>
<dbReference type="GO" id="GO:0000160">
    <property type="term" value="P:phosphorelay signal transduction system"/>
    <property type="evidence" value="ECO:0007669"/>
    <property type="project" value="UniProtKB-KW"/>
</dbReference>
<dbReference type="InterPro" id="IPR011006">
    <property type="entry name" value="CheY-like_superfamily"/>
</dbReference>
<keyword evidence="4" id="KW-0804">Transcription</keyword>
<accession>A0A8B8PAA4</accession>
<dbReference type="Gene3D" id="1.10.10.60">
    <property type="entry name" value="Homeodomain-like"/>
    <property type="match status" value="1"/>
</dbReference>
<dbReference type="InterPro" id="IPR001789">
    <property type="entry name" value="Sig_transdc_resp-reg_receiver"/>
</dbReference>
<dbReference type="KEGG" id="rarg:115741885"/>
<dbReference type="AlphaFoldDB" id="A0A8B8PAA4"/>
<evidence type="ECO:0000313" key="9">
    <source>
        <dbReference type="Proteomes" id="UP000827889"/>
    </source>
</evidence>
<dbReference type="PANTHER" id="PTHR43874:SF19">
    <property type="entry name" value="RESPONSE REGULATOR 23-RELATED"/>
    <property type="match status" value="1"/>
</dbReference>
<evidence type="ECO:0000256" key="7">
    <source>
        <dbReference type="SAM" id="MobiDB-lite"/>
    </source>
</evidence>
<keyword evidence="6" id="KW-0597">Phosphoprotein</keyword>
<gene>
    <name evidence="10" type="primary">LOC115741885</name>
</gene>
<feature type="compositionally biased region" description="Low complexity" evidence="7">
    <location>
        <begin position="238"/>
        <end position="253"/>
    </location>
</feature>